<name>A0A2A6CV01_PRIPA</name>
<dbReference type="EnsemblMetazoa" id="PPA36356.1">
    <property type="protein sequence ID" value="PPA36356.1"/>
    <property type="gene ID" value="WBGene00274725"/>
</dbReference>
<reference evidence="2" key="1">
    <citation type="journal article" date="2008" name="Nat. Genet.">
        <title>The Pristionchus pacificus genome provides a unique perspective on nematode lifestyle and parasitism.</title>
        <authorList>
            <person name="Dieterich C."/>
            <person name="Clifton S.W."/>
            <person name="Schuster L.N."/>
            <person name="Chinwalla A."/>
            <person name="Delehaunty K."/>
            <person name="Dinkelacker I."/>
            <person name="Fulton L."/>
            <person name="Fulton R."/>
            <person name="Godfrey J."/>
            <person name="Minx P."/>
            <person name="Mitreva M."/>
            <person name="Roeseler W."/>
            <person name="Tian H."/>
            <person name="Witte H."/>
            <person name="Yang S.P."/>
            <person name="Wilson R.K."/>
            <person name="Sommer R.J."/>
        </authorList>
    </citation>
    <scope>NUCLEOTIDE SEQUENCE [LARGE SCALE GENOMIC DNA]</scope>
    <source>
        <strain evidence="2">PS312</strain>
    </source>
</reference>
<dbReference type="AlphaFoldDB" id="A0A2A6CV01"/>
<protein>
    <submittedName>
        <fullName evidence="1">Uncharacterized protein</fullName>
    </submittedName>
</protein>
<dbReference type="Proteomes" id="UP000005239">
    <property type="component" value="Unassembled WGS sequence"/>
</dbReference>
<evidence type="ECO:0000313" key="2">
    <source>
        <dbReference type="Proteomes" id="UP000005239"/>
    </source>
</evidence>
<accession>A0A8R1UN69</accession>
<keyword evidence="2" id="KW-1185">Reference proteome</keyword>
<dbReference type="InterPro" id="IPR013783">
    <property type="entry name" value="Ig-like_fold"/>
</dbReference>
<accession>A0A2A6CV01</accession>
<sequence>MAQQLAVNSTEDWVAKRTAAWYARHGSLKVNEVVGWNATKLPWFGGSVDMPAGTGVISLLNERQAIAYLSTRYGGNTIRFISTDLDHLLDHCLKAMPYGELRVPDAMILDGDKDYEQFYTFTIYNYSGENLAFKISLRGAKNEHKVKTTPDKGVIRGAGEIIVTVVADDYENISDVMDEYLLIEYGRLDSNKDAVYREEYVNPSGWLRPEKLSKEIKLRYR</sequence>
<dbReference type="Gene3D" id="2.60.40.10">
    <property type="entry name" value="Immunoglobulins"/>
    <property type="match status" value="1"/>
</dbReference>
<dbReference type="InterPro" id="IPR008962">
    <property type="entry name" value="PapD-like_sf"/>
</dbReference>
<gene>
    <name evidence="1" type="primary">WBGene00274725</name>
</gene>
<dbReference type="SUPFAM" id="SSF49354">
    <property type="entry name" value="PapD-like"/>
    <property type="match status" value="1"/>
</dbReference>
<reference evidence="1" key="2">
    <citation type="submission" date="2022-06" db="UniProtKB">
        <authorList>
            <consortium name="EnsemblMetazoa"/>
        </authorList>
    </citation>
    <scope>IDENTIFICATION</scope>
    <source>
        <strain evidence="1">PS312</strain>
    </source>
</reference>
<evidence type="ECO:0000313" key="1">
    <source>
        <dbReference type="EnsemblMetazoa" id="PPA36356.1"/>
    </source>
</evidence>
<proteinExistence type="predicted"/>
<organism evidence="1 2">
    <name type="scientific">Pristionchus pacificus</name>
    <name type="common">Parasitic nematode worm</name>
    <dbReference type="NCBI Taxonomy" id="54126"/>
    <lineage>
        <taxon>Eukaryota</taxon>
        <taxon>Metazoa</taxon>
        <taxon>Ecdysozoa</taxon>
        <taxon>Nematoda</taxon>
        <taxon>Chromadorea</taxon>
        <taxon>Rhabditida</taxon>
        <taxon>Rhabditina</taxon>
        <taxon>Diplogasteromorpha</taxon>
        <taxon>Diplogasteroidea</taxon>
        <taxon>Neodiplogasteridae</taxon>
        <taxon>Pristionchus</taxon>
    </lineage>
</organism>